<dbReference type="InterPro" id="IPR050539">
    <property type="entry name" value="ThrE_Dicarb/AminoAcid_Exp"/>
</dbReference>
<accession>A0A7G9R1Y0</accession>
<evidence type="ECO:0000313" key="10">
    <source>
        <dbReference type="Proteomes" id="UP000515976"/>
    </source>
</evidence>
<feature type="transmembrane region" description="Helical" evidence="7">
    <location>
        <begin position="215"/>
        <end position="237"/>
    </location>
</feature>
<keyword evidence="10" id="KW-1185">Reference proteome</keyword>
<dbReference type="PANTHER" id="PTHR34390:SF1">
    <property type="entry name" value="SUCCINATE TRANSPORTER SUBUNIT YJJB-RELATED"/>
    <property type="match status" value="1"/>
</dbReference>
<evidence type="ECO:0000256" key="6">
    <source>
        <dbReference type="ARBA" id="ARBA00034125"/>
    </source>
</evidence>
<reference evidence="9 10" key="1">
    <citation type="submission" date="2020-08" db="EMBL/GenBank/DDBJ databases">
        <title>Genome sequence of Phycicoccus endophyticus JCM 31784T.</title>
        <authorList>
            <person name="Hyun D.-W."/>
            <person name="Bae J.-W."/>
        </authorList>
    </citation>
    <scope>NUCLEOTIDE SEQUENCE [LARGE SCALE GENOMIC DNA]</scope>
    <source>
        <strain evidence="9 10">JCM 31784</strain>
    </source>
</reference>
<gene>
    <name evidence="9" type="ORF">H9L10_00245</name>
</gene>
<keyword evidence="3 7" id="KW-0812">Transmembrane</keyword>
<keyword evidence="2" id="KW-1003">Cell membrane</keyword>
<evidence type="ECO:0000256" key="1">
    <source>
        <dbReference type="ARBA" id="ARBA00004651"/>
    </source>
</evidence>
<keyword evidence="5 7" id="KW-0472">Membrane</keyword>
<feature type="transmembrane region" description="Helical" evidence="7">
    <location>
        <begin position="243"/>
        <end position="264"/>
    </location>
</feature>
<proteinExistence type="inferred from homology"/>
<feature type="transmembrane region" description="Helical" evidence="7">
    <location>
        <begin position="184"/>
        <end position="203"/>
    </location>
</feature>
<evidence type="ECO:0000256" key="5">
    <source>
        <dbReference type="ARBA" id="ARBA00023136"/>
    </source>
</evidence>
<dbReference type="InterPro" id="IPR010619">
    <property type="entry name" value="ThrE-like_N"/>
</dbReference>
<evidence type="ECO:0000256" key="3">
    <source>
        <dbReference type="ARBA" id="ARBA00022692"/>
    </source>
</evidence>
<feature type="transmembrane region" description="Helical" evidence="7">
    <location>
        <begin position="276"/>
        <end position="303"/>
    </location>
</feature>
<comment type="similarity">
    <text evidence="6">Belongs to the ThrE exporter (TC 2.A.79) family.</text>
</comment>
<evidence type="ECO:0000256" key="2">
    <source>
        <dbReference type="ARBA" id="ARBA00022475"/>
    </source>
</evidence>
<comment type="subcellular location">
    <subcellularLocation>
        <location evidence="1">Cell membrane</location>
        <topology evidence="1">Multi-pass membrane protein</topology>
    </subcellularLocation>
</comment>
<dbReference type="RefSeq" id="WP_187566696.1">
    <property type="nucleotide sequence ID" value="NZ_CP060712.1"/>
</dbReference>
<protein>
    <submittedName>
        <fullName evidence="9">Threonine/serine exporter family protein</fullName>
    </submittedName>
</protein>
<dbReference type="Pfam" id="PF06738">
    <property type="entry name" value="ThrE"/>
    <property type="match status" value="1"/>
</dbReference>
<evidence type="ECO:0000313" key="9">
    <source>
        <dbReference type="EMBL" id="QNN49605.1"/>
    </source>
</evidence>
<sequence length="320" mass="33774">MSDPRTRRARILRGDLPTEPMPMADLLRRTPYRHARIPHQAAGDPTIERGLDLTVRVGDLMLRCGAGAPQVEGAMAATAAAAGVDKVDLDITLQSILLQARSSEGHRHTVVRVVRHTRYDYARIVAVHRLVQSLVAGEVTTEEVASRLREVERHPRNFPRWAVSAANAVLASAVAVVIGASPLAAVLTIGVVLVVAGIARLHARVELPEFYGNAINAYAATLLAGGLYAMGAADWISFGESDFAYVVAGGIVAMLPGRTMASAIEDVIFGYPLTGAGRLLAVFLSLTGLIIGIASGLGTMLTITEHSGPTSSPRTCSTCG</sequence>
<organism evidence="9 10">
    <name type="scientific">Phycicoccus endophyticus</name>
    <dbReference type="NCBI Taxonomy" id="1690220"/>
    <lineage>
        <taxon>Bacteria</taxon>
        <taxon>Bacillati</taxon>
        <taxon>Actinomycetota</taxon>
        <taxon>Actinomycetes</taxon>
        <taxon>Micrococcales</taxon>
        <taxon>Intrasporangiaceae</taxon>
        <taxon>Phycicoccus</taxon>
    </lineage>
</organism>
<dbReference type="Proteomes" id="UP000515976">
    <property type="component" value="Chromosome"/>
</dbReference>
<keyword evidence="4 7" id="KW-1133">Transmembrane helix</keyword>
<evidence type="ECO:0000256" key="7">
    <source>
        <dbReference type="SAM" id="Phobius"/>
    </source>
</evidence>
<dbReference type="KEGG" id="pei:H9L10_00245"/>
<feature type="domain" description="Threonine/serine exporter-like N-terminal" evidence="8">
    <location>
        <begin position="53"/>
        <end position="298"/>
    </location>
</feature>
<name>A0A7G9R1Y0_9MICO</name>
<dbReference type="GO" id="GO:0015744">
    <property type="term" value="P:succinate transport"/>
    <property type="evidence" value="ECO:0007669"/>
    <property type="project" value="TreeGrafter"/>
</dbReference>
<evidence type="ECO:0000256" key="4">
    <source>
        <dbReference type="ARBA" id="ARBA00022989"/>
    </source>
</evidence>
<dbReference type="EMBL" id="CP060712">
    <property type="protein sequence ID" value="QNN49605.1"/>
    <property type="molecule type" value="Genomic_DNA"/>
</dbReference>
<dbReference type="AlphaFoldDB" id="A0A7G9R1Y0"/>
<dbReference type="GO" id="GO:0022857">
    <property type="term" value="F:transmembrane transporter activity"/>
    <property type="evidence" value="ECO:0007669"/>
    <property type="project" value="InterPro"/>
</dbReference>
<dbReference type="PANTHER" id="PTHR34390">
    <property type="entry name" value="UPF0442 PROTEIN YJJB-RELATED"/>
    <property type="match status" value="1"/>
</dbReference>
<dbReference type="GO" id="GO:0005886">
    <property type="term" value="C:plasma membrane"/>
    <property type="evidence" value="ECO:0007669"/>
    <property type="project" value="UniProtKB-SubCell"/>
</dbReference>
<evidence type="ECO:0000259" key="8">
    <source>
        <dbReference type="Pfam" id="PF06738"/>
    </source>
</evidence>